<evidence type="ECO:0000313" key="4">
    <source>
        <dbReference type="Proteomes" id="UP000198284"/>
    </source>
</evidence>
<name>A0A239IAQ2_9BURK</name>
<feature type="domain" description="Coenzyme Q-binding protein COQ10 START" evidence="2">
    <location>
        <begin position="40"/>
        <end position="160"/>
    </location>
</feature>
<dbReference type="CDD" id="cd07817">
    <property type="entry name" value="SRPBCC_8"/>
    <property type="match status" value="1"/>
</dbReference>
<dbReference type="EMBL" id="FZOT01000009">
    <property type="protein sequence ID" value="SNS90358.1"/>
    <property type="molecule type" value="Genomic_DNA"/>
</dbReference>
<keyword evidence="4" id="KW-1185">Reference proteome</keyword>
<evidence type="ECO:0000256" key="1">
    <source>
        <dbReference type="ARBA" id="ARBA00008918"/>
    </source>
</evidence>
<dbReference type="RefSeq" id="WP_176442476.1">
    <property type="nucleotide sequence ID" value="NZ_FZOT01000009.1"/>
</dbReference>
<dbReference type="Gene3D" id="3.30.530.20">
    <property type="match status" value="1"/>
</dbReference>
<dbReference type="Pfam" id="PF03364">
    <property type="entry name" value="Polyketide_cyc"/>
    <property type="match status" value="1"/>
</dbReference>
<accession>A0A239IAQ2</accession>
<dbReference type="AlphaFoldDB" id="A0A239IAQ2"/>
<dbReference type="InterPro" id="IPR047137">
    <property type="entry name" value="ORF3"/>
</dbReference>
<evidence type="ECO:0000313" key="3">
    <source>
        <dbReference type="EMBL" id="SNS90358.1"/>
    </source>
</evidence>
<comment type="similarity">
    <text evidence="1">Belongs to the ribosome association toxin RatA family.</text>
</comment>
<proteinExistence type="inferred from homology"/>
<reference evidence="3 4" key="1">
    <citation type="submission" date="2017-06" db="EMBL/GenBank/DDBJ databases">
        <authorList>
            <person name="Kim H.J."/>
            <person name="Triplett B.A."/>
        </authorList>
    </citation>
    <scope>NUCLEOTIDE SEQUENCE [LARGE SCALE GENOMIC DNA]</scope>
    <source>
        <strain evidence="3 4">U15</strain>
    </source>
</reference>
<dbReference type="Proteomes" id="UP000198284">
    <property type="component" value="Unassembled WGS sequence"/>
</dbReference>
<dbReference type="InterPro" id="IPR005031">
    <property type="entry name" value="COQ10_START"/>
</dbReference>
<sequence>MLSRIATVAAIAAGGYLISRQMMRSRGSDMESTVEEAIEVNVPLSTAYNQFTQFEDLPKFMDSVHEVKQLDDKRLHWRASIAGKEKEWDAEITEQIPDERIAWRSIGGVHNAGVVTFHKISENKTRVMLQMDYDPMSVDEKIGDALGFVKMQTKSNLKRFKELVESRGSETGAWRGNIPRQ</sequence>
<evidence type="ECO:0000259" key="2">
    <source>
        <dbReference type="Pfam" id="PF03364"/>
    </source>
</evidence>
<dbReference type="PANTHER" id="PTHR33824:SF7">
    <property type="entry name" value="POLYKETIDE CYCLASE_DEHYDRASE AND LIPID TRANSPORT SUPERFAMILY PROTEIN"/>
    <property type="match status" value="1"/>
</dbReference>
<protein>
    <submittedName>
        <fullName evidence="3">Uncharacterized membrane protein</fullName>
    </submittedName>
</protein>
<organism evidence="3 4">
    <name type="scientific">Noviherbaspirillum humi</name>
    <dbReference type="NCBI Taxonomy" id="1688639"/>
    <lineage>
        <taxon>Bacteria</taxon>
        <taxon>Pseudomonadati</taxon>
        <taxon>Pseudomonadota</taxon>
        <taxon>Betaproteobacteria</taxon>
        <taxon>Burkholderiales</taxon>
        <taxon>Oxalobacteraceae</taxon>
        <taxon>Noviherbaspirillum</taxon>
    </lineage>
</organism>
<dbReference type="PANTHER" id="PTHR33824">
    <property type="entry name" value="POLYKETIDE CYCLASE/DEHYDRASE AND LIPID TRANSPORT SUPERFAMILY PROTEIN"/>
    <property type="match status" value="1"/>
</dbReference>
<dbReference type="InterPro" id="IPR023393">
    <property type="entry name" value="START-like_dom_sf"/>
</dbReference>
<gene>
    <name evidence="3" type="ORF">SAMN06265795_10912</name>
</gene>
<dbReference type="SUPFAM" id="SSF55961">
    <property type="entry name" value="Bet v1-like"/>
    <property type="match status" value="1"/>
</dbReference>